<keyword evidence="1" id="KW-1133">Transmembrane helix</keyword>
<feature type="domain" description="Peptidase C39-like" evidence="2">
    <location>
        <begin position="55"/>
        <end position="173"/>
    </location>
</feature>
<evidence type="ECO:0000313" key="4">
    <source>
        <dbReference type="Proteomes" id="UP000199228"/>
    </source>
</evidence>
<keyword evidence="1" id="KW-0472">Membrane</keyword>
<reference evidence="3 4" key="1">
    <citation type="submission" date="2016-10" db="EMBL/GenBank/DDBJ databases">
        <authorList>
            <person name="de Groot N.N."/>
        </authorList>
    </citation>
    <scope>NUCLEOTIDE SEQUENCE [LARGE SCALE GENOMIC DNA]</scope>
    <source>
        <strain evidence="3 4">DSM 3217</strain>
    </source>
</reference>
<evidence type="ECO:0000259" key="2">
    <source>
        <dbReference type="Pfam" id="PF13529"/>
    </source>
</evidence>
<protein>
    <submittedName>
        <fullName evidence="3">Peptidase_C39 like family protein</fullName>
    </submittedName>
</protein>
<proteinExistence type="predicted"/>
<dbReference type="InterPro" id="IPR039564">
    <property type="entry name" value="Peptidase_C39-like"/>
</dbReference>
<gene>
    <name evidence="3" type="ORF">SAMN02910417_01318</name>
</gene>
<dbReference type="AlphaFoldDB" id="A0A1G6BB94"/>
<dbReference type="EMBL" id="FMXR01000009">
    <property type="protein sequence ID" value="SDB17924.1"/>
    <property type="molecule type" value="Genomic_DNA"/>
</dbReference>
<dbReference type="Proteomes" id="UP000199228">
    <property type="component" value="Unassembled WGS sequence"/>
</dbReference>
<accession>A0A1G6BB94</accession>
<keyword evidence="4" id="KW-1185">Reference proteome</keyword>
<dbReference type="OrthoDB" id="2001961at2"/>
<feature type="transmembrane region" description="Helical" evidence="1">
    <location>
        <begin position="7"/>
        <end position="28"/>
    </location>
</feature>
<evidence type="ECO:0000256" key="1">
    <source>
        <dbReference type="SAM" id="Phobius"/>
    </source>
</evidence>
<organism evidence="3 4">
    <name type="scientific">Eubacterium oxidoreducens</name>
    <dbReference type="NCBI Taxonomy" id="1732"/>
    <lineage>
        <taxon>Bacteria</taxon>
        <taxon>Bacillati</taxon>
        <taxon>Bacillota</taxon>
        <taxon>Clostridia</taxon>
        <taxon>Eubacteriales</taxon>
        <taxon>Eubacteriaceae</taxon>
        <taxon>Eubacterium</taxon>
    </lineage>
</organism>
<sequence>MKKAAKITGIILAVMVAITLVLLLIVSIRTTLTQDDYSAVYTDPKYQNPVKVGDVEVIQQHISCGYAVIEMFSAWNGGNVTEDSLFDEYGTVVTSSGKNFCKEMNKQFTEYTTTMHKYVKNTEFIDIMYDTLESGKPVPFEWAALYGDEWTLHYSLIVGADIPNDTITVANPYGYYEVLTLEELLERTSFRAYEHMPLFMRMGFAIGLFEKNTLYSVE</sequence>
<keyword evidence="1" id="KW-0812">Transmembrane</keyword>
<evidence type="ECO:0000313" key="3">
    <source>
        <dbReference type="EMBL" id="SDB17924.1"/>
    </source>
</evidence>
<dbReference type="Pfam" id="PF13529">
    <property type="entry name" value="Peptidase_C39_2"/>
    <property type="match status" value="1"/>
</dbReference>
<dbReference type="RefSeq" id="WP_090173659.1">
    <property type="nucleotide sequence ID" value="NZ_FMXR01000009.1"/>
</dbReference>
<name>A0A1G6BB94_EUBOX</name>